<evidence type="ECO:0000259" key="6">
    <source>
        <dbReference type="SMART" id="SM00576"/>
    </source>
</evidence>
<sequence length="524" mass="58708">MDAATHKLLESVTQRTLHAHNFSRTSSQASLVLTDLLARYLTLLAGTCARYAEHANRKQLNARDAVRALDDLGVSIEELNDYCRVEGMDMVRNGYSNPYHRRAQDFQEFRSQLNDGLRGDRDDSIQLKYSQLPEDWDGEESSEPEEEDDAMDVDVEVGQKRASPSPPSPPLSPKRPRISTWEPPPHIPDFLPPFPKSLDASLPPDTETDGPDVRMQPPEDKAARMQEQDKMQAPLDIPSPSATSSDYNARIPYDQSSLANVPSWHLPAHPPNPPEPQSQNEKHKQPLNTEQDLLRAYHHILTNPTQIKDQGNPQRHKVAMALLGLTQTSSRWELPDTLYSNVSSNQPRVVAIGPTYPLALGTDPEKDKKETDFKFPAMAPRSVSSSERMSWLVGQQGSRIPELARHVLHPNIYSRTTRLNHPPVLSRGTKQLIYGPGVPAPWNANLIPPQETAKEKEKEKDGGAQVNGVKKDPAALPDARLFATWEYERKDYNVPLQKVNSTRGRIVSGQGPTITVNPNQRRRA</sequence>
<evidence type="ECO:0000256" key="5">
    <source>
        <dbReference type="SAM" id="MobiDB-lite"/>
    </source>
</evidence>
<keyword evidence="4" id="KW-0539">Nucleus</keyword>
<dbReference type="CDD" id="cd00076">
    <property type="entry name" value="HFD_SF"/>
    <property type="match status" value="1"/>
</dbReference>
<comment type="caution">
    <text evidence="7">The sequence shown here is derived from an EMBL/GenBank/DDBJ whole genome shotgun (WGS) entry which is preliminary data.</text>
</comment>
<organism evidence="7 8">
    <name type="scientific">Paramarasmius palmivorus</name>
    <dbReference type="NCBI Taxonomy" id="297713"/>
    <lineage>
        <taxon>Eukaryota</taxon>
        <taxon>Fungi</taxon>
        <taxon>Dikarya</taxon>
        <taxon>Basidiomycota</taxon>
        <taxon>Agaricomycotina</taxon>
        <taxon>Agaricomycetes</taxon>
        <taxon>Agaricomycetidae</taxon>
        <taxon>Agaricales</taxon>
        <taxon>Marasmiineae</taxon>
        <taxon>Marasmiaceae</taxon>
        <taxon>Paramarasmius</taxon>
    </lineage>
</organism>
<feature type="region of interest" description="Disordered" evidence="5">
    <location>
        <begin position="130"/>
        <end position="285"/>
    </location>
</feature>
<feature type="compositionally biased region" description="Pro residues" evidence="5">
    <location>
        <begin position="164"/>
        <end position="173"/>
    </location>
</feature>
<accession>A0AAW0CHD4</accession>
<dbReference type="EMBL" id="JAYKXP010000039">
    <property type="protein sequence ID" value="KAK7039243.1"/>
    <property type="molecule type" value="Genomic_DNA"/>
</dbReference>
<dbReference type="InterPro" id="IPR006565">
    <property type="entry name" value="BTP"/>
</dbReference>
<dbReference type="GO" id="GO:0046982">
    <property type="term" value="F:protein heterodimerization activity"/>
    <property type="evidence" value="ECO:0007669"/>
    <property type="project" value="InterPro"/>
</dbReference>
<proteinExistence type="predicted"/>
<dbReference type="SUPFAM" id="SSF47113">
    <property type="entry name" value="Histone-fold"/>
    <property type="match status" value="1"/>
</dbReference>
<dbReference type="InterPro" id="IPR009072">
    <property type="entry name" value="Histone-fold"/>
</dbReference>
<dbReference type="AlphaFoldDB" id="A0AAW0CHD4"/>
<comment type="subcellular location">
    <subcellularLocation>
        <location evidence="1">Nucleus</location>
    </subcellularLocation>
</comment>
<gene>
    <name evidence="7" type="ORF">VNI00_010148</name>
</gene>
<feature type="compositionally biased region" description="Basic and acidic residues" evidence="5">
    <location>
        <begin position="217"/>
        <end position="230"/>
    </location>
</feature>
<evidence type="ECO:0000256" key="3">
    <source>
        <dbReference type="ARBA" id="ARBA00023163"/>
    </source>
</evidence>
<dbReference type="SMART" id="SM00576">
    <property type="entry name" value="BTP"/>
    <property type="match status" value="1"/>
</dbReference>
<dbReference type="Proteomes" id="UP001383192">
    <property type="component" value="Unassembled WGS sequence"/>
</dbReference>
<evidence type="ECO:0000256" key="2">
    <source>
        <dbReference type="ARBA" id="ARBA00023015"/>
    </source>
</evidence>
<feature type="region of interest" description="Disordered" evidence="5">
    <location>
        <begin position="452"/>
        <end position="472"/>
    </location>
</feature>
<reference evidence="7 8" key="1">
    <citation type="submission" date="2024-01" db="EMBL/GenBank/DDBJ databases">
        <title>A draft genome for a cacao thread blight-causing isolate of Paramarasmius palmivorus.</title>
        <authorList>
            <person name="Baruah I.K."/>
            <person name="Bukari Y."/>
            <person name="Amoako-Attah I."/>
            <person name="Meinhardt L.W."/>
            <person name="Bailey B.A."/>
            <person name="Cohen S.P."/>
        </authorList>
    </citation>
    <scope>NUCLEOTIDE SEQUENCE [LARGE SCALE GENOMIC DNA]</scope>
    <source>
        <strain evidence="7 8">GH-12</strain>
    </source>
</reference>
<feature type="domain" description="Bromodomain associated" evidence="6">
    <location>
        <begin position="2"/>
        <end position="78"/>
    </location>
</feature>
<dbReference type="Pfam" id="PF07524">
    <property type="entry name" value="Bromo_TP"/>
    <property type="match status" value="1"/>
</dbReference>
<keyword evidence="3" id="KW-0804">Transcription</keyword>
<dbReference type="Gene3D" id="1.10.20.10">
    <property type="entry name" value="Histone, subunit A"/>
    <property type="match status" value="1"/>
</dbReference>
<feature type="region of interest" description="Disordered" evidence="5">
    <location>
        <begin position="503"/>
        <end position="524"/>
    </location>
</feature>
<feature type="compositionally biased region" description="Basic and acidic residues" evidence="5">
    <location>
        <begin position="452"/>
        <end position="462"/>
    </location>
</feature>
<evidence type="ECO:0000313" key="7">
    <source>
        <dbReference type="EMBL" id="KAK7039243.1"/>
    </source>
</evidence>
<dbReference type="GO" id="GO:0005634">
    <property type="term" value="C:nucleus"/>
    <property type="evidence" value="ECO:0007669"/>
    <property type="project" value="UniProtKB-SubCell"/>
</dbReference>
<evidence type="ECO:0000256" key="4">
    <source>
        <dbReference type="ARBA" id="ARBA00023242"/>
    </source>
</evidence>
<keyword evidence="2" id="KW-0805">Transcription regulation</keyword>
<name>A0AAW0CHD4_9AGAR</name>
<evidence type="ECO:0000256" key="1">
    <source>
        <dbReference type="ARBA" id="ARBA00004123"/>
    </source>
</evidence>
<protein>
    <recommendedName>
        <fullName evidence="6">Bromodomain associated domain-containing protein</fullName>
    </recommendedName>
</protein>
<evidence type="ECO:0000313" key="8">
    <source>
        <dbReference type="Proteomes" id="UP001383192"/>
    </source>
</evidence>
<feature type="compositionally biased region" description="Acidic residues" evidence="5">
    <location>
        <begin position="134"/>
        <end position="155"/>
    </location>
</feature>
<keyword evidence="8" id="KW-1185">Reference proteome</keyword>
<feature type="compositionally biased region" description="Pro residues" evidence="5">
    <location>
        <begin position="182"/>
        <end position="195"/>
    </location>
</feature>
<feature type="compositionally biased region" description="Polar residues" evidence="5">
    <location>
        <begin position="510"/>
        <end position="524"/>
    </location>
</feature>